<evidence type="ECO:0000256" key="1">
    <source>
        <dbReference type="ARBA" id="ARBA00022737"/>
    </source>
</evidence>
<dbReference type="AlphaFoldDB" id="A0A9P9FLY3"/>
<dbReference type="EMBL" id="JAGMUV010000003">
    <property type="protein sequence ID" value="KAH7166528.1"/>
    <property type="molecule type" value="Genomic_DNA"/>
</dbReference>
<evidence type="ECO:0000313" key="5">
    <source>
        <dbReference type="Proteomes" id="UP000738349"/>
    </source>
</evidence>
<evidence type="ECO:0008006" key="6">
    <source>
        <dbReference type="Google" id="ProtNLM"/>
    </source>
</evidence>
<gene>
    <name evidence="4" type="ORF">EDB81DRAFT_853152</name>
</gene>
<keyword evidence="5" id="KW-1185">Reference proteome</keyword>
<dbReference type="InterPro" id="IPR027417">
    <property type="entry name" value="P-loop_NTPase"/>
</dbReference>
<sequence length="968" mass="110571">MSQNDTDWSRDVKSTIANSKFGDQNTVILGNVDQSITNIFTRERNAVPRSTTLSVALAIARFVDYSIKLLTYMRDQTSWLEGALSEFSDFKTVTKRLEMLLAYLEGTLKQGREDRSLTSNGKAMQQIASECMPIGTKLVGILKTLTSIRRWKNLETADIASLVSKLQDLRQQLVPPLLGSFREQVESPVQPQRTEDGDRHAIGEVFLSYLGDGEKRQWKEDLISSIRASHNEGDNNVESSTVYTDSETYEYFANLAISRMRFNEIRAREDDIADAYRKTFEWIFYDPKVEQNNWSSFIDWLQSDSSLYWITGKAGSGKSTLMKYIYHDPRTLRLLSTWASDTNLVTAGFFFWNSGTELQMSQLGLMRSLLCQILASKPSLAVSLFPEEWEMYAILGVKPSTFSSFGLKRAFRALKQACACETRLCLFVDGLDEFDGRPMDLVGLLKDIVDCPQIKICTASRPWVEFEEAFRTAPSLRLQDLTKPDITRYVSGKLQEHSMFSGIIKHEKSGRDLVKNITEKASGVFLWVRLVVNSLLDGMTGGEDIEALKERLNSTPSDLEGLFQKILDSIEDSYFGQASRLFQIHRTALEPPSLLAFYFADRFDKSSADTEDTMPMSDEKALFRAEMMARRLNSRCKGLLEIGNPASDLDFQALLTGLSSKSSADGSISRHSVVRYLHRSVKDWLESPEIWAKLLTGAQTPFNARLALSKSFLLQLQTSQQSIEIESFWYLIYSSVFFAWTAEDITQARTTMDELHRVFCKFSDMITKHEPFGPYPAAEIFLNLAVYCNFDFSVETQLRSSSSRLSLNSSTERMSPLHRAVEEDIESFSDGFHPNWEKLRNMESWFKKNPNEKLLPGKSNWNPEKLAIQDSIWTLILFHRVPQLLDILLRSRTPENKDVCRTWLRIISVFLSSGVTWTRQADDQIKEKILGHAFFQTQCRNELKELRSALKKSRRPSNRFSIKNILGR</sequence>
<dbReference type="InterPro" id="IPR056884">
    <property type="entry name" value="NPHP3-like_N"/>
</dbReference>
<dbReference type="Pfam" id="PF24883">
    <property type="entry name" value="NPHP3_N"/>
    <property type="match status" value="1"/>
</dbReference>
<dbReference type="Pfam" id="PF25053">
    <property type="entry name" value="DUF7791"/>
    <property type="match status" value="1"/>
</dbReference>
<dbReference type="PANTHER" id="PTHR10039">
    <property type="entry name" value="AMELOGENIN"/>
    <property type="match status" value="1"/>
</dbReference>
<dbReference type="InterPro" id="IPR056693">
    <property type="entry name" value="DUF7791"/>
</dbReference>
<dbReference type="Proteomes" id="UP000738349">
    <property type="component" value="Unassembled WGS sequence"/>
</dbReference>
<evidence type="ECO:0000259" key="2">
    <source>
        <dbReference type="Pfam" id="PF24883"/>
    </source>
</evidence>
<reference evidence="4" key="1">
    <citation type="journal article" date="2021" name="Nat. Commun.">
        <title>Genetic determinants of endophytism in the Arabidopsis root mycobiome.</title>
        <authorList>
            <person name="Mesny F."/>
            <person name="Miyauchi S."/>
            <person name="Thiergart T."/>
            <person name="Pickel B."/>
            <person name="Atanasova L."/>
            <person name="Karlsson M."/>
            <person name="Huettel B."/>
            <person name="Barry K.W."/>
            <person name="Haridas S."/>
            <person name="Chen C."/>
            <person name="Bauer D."/>
            <person name="Andreopoulos W."/>
            <person name="Pangilinan J."/>
            <person name="LaButti K."/>
            <person name="Riley R."/>
            <person name="Lipzen A."/>
            <person name="Clum A."/>
            <person name="Drula E."/>
            <person name="Henrissat B."/>
            <person name="Kohler A."/>
            <person name="Grigoriev I.V."/>
            <person name="Martin F.M."/>
            <person name="Hacquard S."/>
        </authorList>
    </citation>
    <scope>NUCLEOTIDE SEQUENCE</scope>
    <source>
        <strain evidence="4">MPI-CAGE-AT-0147</strain>
    </source>
</reference>
<name>A0A9P9FLY3_9HYPO</name>
<dbReference type="SUPFAM" id="SSF52540">
    <property type="entry name" value="P-loop containing nucleoside triphosphate hydrolases"/>
    <property type="match status" value="1"/>
</dbReference>
<dbReference type="Gene3D" id="3.40.50.300">
    <property type="entry name" value="P-loop containing nucleotide triphosphate hydrolases"/>
    <property type="match status" value="1"/>
</dbReference>
<dbReference type="OrthoDB" id="443402at2759"/>
<dbReference type="PANTHER" id="PTHR10039:SF5">
    <property type="entry name" value="NACHT DOMAIN-CONTAINING PROTEIN"/>
    <property type="match status" value="1"/>
</dbReference>
<evidence type="ECO:0000313" key="4">
    <source>
        <dbReference type="EMBL" id="KAH7166528.1"/>
    </source>
</evidence>
<keyword evidence="1" id="KW-0677">Repeat</keyword>
<feature type="domain" description="DUF7791" evidence="3">
    <location>
        <begin position="569"/>
        <end position="722"/>
    </location>
</feature>
<accession>A0A9P9FLY3</accession>
<protein>
    <recommendedName>
        <fullName evidence="6">NACHT domain-containing protein</fullName>
    </recommendedName>
</protein>
<proteinExistence type="predicted"/>
<evidence type="ECO:0000259" key="3">
    <source>
        <dbReference type="Pfam" id="PF25053"/>
    </source>
</evidence>
<comment type="caution">
    <text evidence="4">The sequence shown here is derived from an EMBL/GenBank/DDBJ whole genome shotgun (WGS) entry which is preliminary data.</text>
</comment>
<organism evidence="4 5">
    <name type="scientific">Dactylonectria macrodidyma</name>
    <dbReference type="NCBI Taxonomy" id="307937"/>
    <lineage>
        <taxon>Eukaryota</taxon>
        <taxon>Fungi</taxon>
        <taxon>Dikarya</taxon>
        <taxon>Ascomycota</taxon>
        <taxon>Pezizomycotina</taxon>
        <taxon>Sordariomycetes</taxon>
        <taxon>Hypocreomycetidae</taxon>
        <taxon>Hypocreales</taxon>
        <taxon>Nectriaceae</taxon>
        <taxon>Dactylonectria</taxon>
    </lineage>
</organism>
<feature type="domain" description="Nephrocystin 3-like N-terminal" evidence="2">
    <location>
        <begin position="295"/>
        <end position="461"/>
    </location>
</feature>